<keyword evidence="5" id="KW-0813">Transport</keyword>
<dbReference type="GO" id="GO:0016491">
    <property type="term" value="F:oxidoreductase activity"/>
    <property type="evidence" value="ECO:0007669"/>
    <property type="project" value="UniProtKB-KW"/>
</dbReference>
<comment type="catalytic activity">
    <reaction evidence="17">
        <text>a primary alcohol + NADP(+) = an aldehyde + NADPH + H(+)</text>
        <dbReference type="Rhea" id="RHEA:15937"/>
        <dbReference type="ChEBI" id="CHEBI:15378"/>
        <dbReference type="ChEBI" id="CHEBI:15734"/>
        <dbReference type="ChEBI" id="CHEBI:17478"/>
        <dbReference type="ChEBI" id="CHEBI:57783"/>
        <dbReference type="ChEBI" id="CHEBI:58349"/>
    </reaction>
    <physiologicalReaction direction="right-to-left" evidence="17">
        <dbReference type="Rhea" id="RHEA:15939"/>
    </physiologicalReaction>
</comment>
<dbReference type="Gene3D" id="3.20.20.100">
    <property type="entry name" value="NADP-dependent oxidoreductase domain"/>
    <property type="match status" value="1"/>
</dbReference>
<dbReference type="GeneTree" id="ENSGT00940000156760"/>
<sequence>MYLYKATCPEIPNPKQKGSRIQGGGQGGVQAHGLGQGRLVGKTSMGTGTRPYPPLMLWTANKPNGVVELKQLEEFLNFHSLSLHDTVKSQTGMAYRNLGKSGLRVSCLGLEQLMTIAYESGVNLFDTAEVYAGGRWVIRRPVFLCNGLQMSGLAVTKVAETERGLSRKHIIEGLKGSLQRMQLEYVDVVFANRPDSNTPMEEIVRAMTYVINQGMAMYWGTSRWTAMEIMEAYSVARQFNLIPPVCEQAEYHLFQREKVEVQLPELYHKIGVGAMTWSPLACGIITGKYENGIPESSRASMKSYQWLKEKIISEDGRKQQAKLKELNHIAEKLGCTLPQLAVAWCLRNEGVSSVLLGTSNPEQLTENLGAIQVLPKMTSHVVSEIDHILGNRPYSKKDYRS</sequence>
<dbReference type="InterPro" id="IPR005399">
    <property type="entry name" value="K_chnl_volt-dep_bsu_KCNAB-rel"/>
</dbReference>
<dbReference type="Proteomes" id="UP000265100">
    <property type="component" value="Chromosome 14"/>
</dbReference>
<dbReference type="InterPro" id="IPR005400">
    <property type="entry name" value="K_chnl_volt-dep_bsu_KCNAB1"/>
</dbReference>
<dbReference type="PANTHER" id="PTHR43150:SF7">
    <property type="entry name" value="VOLTAGE-GATED POTASSIUM CHANNEL SUBUNIT BETA-1"/>
    <property type="match status" value="1"/>
</dbReference>
<name>A0AAX7SJD7_ASTCA</name>
<evidence type="ECO:0000256" key="4">
    <source>
        <dbReference type="ARBA" id="ARBA00013314"/>
    </source>
</evidence>
<dbReference type="PANTHER" id="PTHR43150">
    <property type="entry name" value="HYPERKINETIC, ISOFORM M"/>
    <property type="match status" value="1"/>
</dbReference>
<dbReference type="PRINTS" id="PR01578">
    <property type="entry name" value="KCNAB1CHANEL"/>
</dbReference>
<comment type="subcellular location">
    <subcellularLocation>
        <location evidence="1">Cell membrane</location>
        <topology evidence="1">Peripheral membrane protein</topology>
        <orientation evidence="1">Cytoplasmic side</orientation>
    </subcellularLocation>
    <subcellularLocation>
        <location evidence="2">Cytoplasm</location>
    </subcellularLocation>
</comment>
<keyword evidence="10" id="KW-0630">Potassium</keyword>
<dbReference type="Pfam" id="PF00248">
    <property type="entry name" value="Aldo_ket_red"/>
    <property type="match status" value="1"/>
</dbReference>
<evidence type="ECO:0000256" key="15">
    <source>
        <dbReference type="ARBA" id="ARBA00032588"/>
    </source>
</evidence>
<evidence type="ECO:0000256" key="5">
    <source>
        <dbReference type="ARBA" id="ARBA00022448"/>
    </source>
</evidence>
<protein>
    <recommendedName>
        <fullName evidence="4">Voltage-gated potassium channel subunit beta-1</fullName>
    </recommendedName>
    <alternativeName>
        <fullName evidence="14">K(+) channel subunit beta-1</fullName>
    </alternativeName>
    <alternativeName>
        <fullName evidence="15">Kv-beta-1</fullName>
    </alternativeName>
</protein>
<evidence type="ECO:0000256" key="11">
    <source>
        <dbReference type="ARBA" id="ARBA00023002"/>
    </source>
</evidence>
<evidence type="ECO:0000313" key="20">
    <source>
        <dbReference type="Proteomes" id="UP000265100"/>
    </source>
</evidence>
<evidence type="ECO:0000256" key="16">
    <source>
        <dbReference type="ARBA" id="ARBA00047998"/>
    </source>
</evidence>
<feature type="domain" description="NADP-dependent oxidoreductase" evidence="18">
    <location>
        <begin position="112"/>
        <end position="388"/>
    </location>
</feature>
<evidence type="ECO:0000256" key="2">
    <source>
        <dbReference type="ARBA" id="ARBA00004496"/>
    </source>
</evidence>
<dbReference type="Ensembl" id="ENSACLT00000051714.1">
    <property type="protein sequence ID" value="ENSACLP00000044328.1"/>
    <property type="gene ID" value="ENSACLG00000003199.2"/>
</dbReference>
<dbReference type="GO" id="GO:1901379">
    <property type="term" value="P:regulation of potassium ion transmembrane transport"/>
    <property type="evidence" value="ECO:0007669"/>
    <property type="project" value="TreeGrafter"/>
</dbReference>
<keyword evidence="9" id="KW-0521">NADP</keyword>
<keyword evidence="6" id="KW-1003">Cell membrane</keyword>
<evidence type="ECO:0000256" key="6">
    <source>
        <dbReference type="ARBA" id="ARBA00022475"/>
    </source>
</evidence>
<proteinExistence type="inferred from homology"/>
<keyword evidence="12" id="KW-0406">Ion transport</keyword>
<dbReference type="GO" id="GO:0015459">
    <property type="term" value="F:potassium channel regulator activity"/>
    <property type="evidence" value="ECO:0007669"/>
    <property type="project" value="TreeGrafter"/>
</dbReference>
<accession>A0AAX7SJD7</accession>
<comment type="similarity">
    <text evidence="3">Belongs to the shaker potassium channel beta subunit family.</text>
</comment>
<dbReference type="GO" id="GO:0008076">
    <property type="term" value="C:voltage-gated potassium channel complex"/>
    <property type="evidence" value="ECO:0007669"/>
    <property type="project" value="TreeGrafter"/>
</dbReference>
<keyword evidence="13" id="KW-0472">Membrane</keyword>
<evidence type="ECO:0000256" key="3">
    <source>
        <dbReference type="ARBA" id="ARBA00006515"/>
    </source>
</evidence>
<organism evidence="19 20">
    <name type="scientific">Astatotilapia calliptera</name>
    <name type="common">Eastern happy</name>
    <name type="synonym">Chromis callipterus</name>
    <dbReference type="NCBI Taxonomy" id="8154"/>
    <lineage>
        <taxon>Eukaryota</taxon>
        <taxon>Metazoa</taxon>
        <taxon>Chordata</taxon>
        <taxon>Craniata</taxon>
        <taxon>Vertebrata</taxon>
        <taxon>Euteleostomi</taxon>
        <taxon>Actinopterygii</taxon>
        <taxon>Neopterygii</taxon>
        <taxon>Teleostei</taxon>
        <taxon>Neoteleostei</taxon>
        <taxon>Acanthomorphata</taxon>
        <taxon>Ovalentaria</taxon>
        <taxon>Cichlomorphae</taxon>
        <taxon>Cichliformes</taxon>
        <taxon>Cichlidae</taxon>
        <taxon>African cichlids</taxon>
        <taxon>Pseudocrenilabrinae</taxon>
        <taxon>Haplochromini</taxon>
        <taxon>Astatotilapia</taxon>
    </lineage>
</organism>
<dbReference type="SUPFAM" id="SSF51430">
    <property type="entry name" value="NAD(P)-linked oxidoreductase"/>
    <property type="match status" value="1"/>
</dbReference>
<keyword evidence="20" id="KW-1185">Reference proteome</keyword>
<evidence type="ECO:0000256" key="17">
    <source>
        <dbReference type="ARBA" id="ARBA00048943"/>
    </source>
</evidence>
<keyword evidence="7" id="KW-0963">Cytoplasm</keyword>
<evidence type="ECO:0000256" key="12">
    <source>
        <dbReference type="ARBA" id="ARBA00023065"/>
    </source>
</evidence>
<dbReference type="InterPro" id="IPR023210">
    <property type="entry name" value="NADP_OxRdtase_dom"/>
</dbReference>
<evidence type="ECO:0000256" key="1">
    <source>
        <dbReference type="ARBA" id="ARBA00004413"/>
    </source>
</evidence>
<dbReference type="PRINTS" id="PR01577">
    <property type="entry name" value="KCNABCHANNEL"/>
</dbReference>
<dbReference type="GO" id="GO:0005249">
    <property type="term" value="F:voltage-gated potassium channel activity"/>
    <property type="evidence" value="ECO:0007669"/>
    <property type="project" value="InterPro"/>
</dbReference>
<evidence type="ECO:0000313" key="19">
    <source>
        <dbReference type="Ensembl" id="ENSACLP00000044328.1"/>
    </source>
</evidence>
<reference evidence="19" key="1">
    <citation type="submission" date="2018-05" db="EMBL/GenBank/DDBJ databases">
        <authorList>
            <person name="Datahose"/>
        </authorList>
    </citation>
    <scope>NUCLEOTIDE SEQUENCE</scope>
</reference>
<evidence type="ECO:0000256" key="13">
    <source>
        <dbReference type="ARBA" id="ARBA00023136"/>
    </source>
</evidence>
<reference evidence="19" key="2">
    <citation type="submission" date="2025-08" db="UniProtKB">
        <authorList>
            <consortium name="Ensembl"/>
        </authorList>
    </citation>
    <scope>IDENTIFICATION</scope>
</reference>
<keyword evidence="8" id="KW-0633">Potassium transport</keyword>
<evidence type="ECO:0000256" key="14">
    <source>
        <dbReference type="ARBA" id="ARBA00031439"/>
    </source>
</evidence>
<comment type="catalytic activity">
    <reaction evidence="16">
        <text>a secondary alcohol + NADP(+) = a ketone + NADPH + H(+)</text>
        <dbReference type="Rhea" id="RHEA:19257"/>
        <dbReference type="ChEBI" id="CHEBI:15378"/>
        <dbReference type="ChEBI" id="CHEBI:17087"/>
        <dbReference type="ChEBI" id="CHEBI:35681"/>
        <dbReference type="ChEBI" id="CHEBI:57783"/>
        <dbReference type="ChEBI" id="CHEBI:58349"/>
    </reaction>
    <physiologicalReaction direction="right-to-left" evidence="16">
        <dbReference type="Rhea" id="RHEA:19259"/>
    </physiologicalReaction>
</comment>
<dbReference type="GO" id="GO:0044224">
    <property type="term" value="C:juxtaparanode region of axon"/>
    <property type="evidence" value="ECO:0007669"/>
    <property type="project" value="TreeGrafter"/>
</dbReference>
<evidence type="ECO:0000259" key="18">
    <source>
        <dbReference type="Pfam" id="PF00248"/>
    </source>
</evidence>
<evidence type="ECO:0000256" key="10">
    <source>
        <dbReference type="ARBA" id="ARBA00022958"/>
    </source>
</evidence>
<evidence type="ECO:0000256" key="9">
    <source>
        <dbReference type="ARBA" id="ARBA00022857"/>
    </source>
</evidence>
<dbReference type="GO" id="GO:0044325">
    <property type="term" value="F:transmembrane transporter binding"/>
    <property type="evidence" value="ECO:0007669"/>
    <property type="project" value="TreeGrafter"/>
</dbReference>
<evidence type="ECO:0000256" key="8">
    <source>
        <dbReference type="ARBA" id="ARBA00022538"/>
    </source>
</evidence>
<dbReference type="GO" id="GO:0005737">
    <property type="term" value="C:cytoplasm"/>
    <property type="evidence" value="ECO:0007669"/>
    <property type="project" value="UniProtKB-SubCell"/>
</dbReference>
<keyword evidence="11" id="KW-0560">Oxidoreductase</keyword>
<reference evidence="19" key="3">
    <citation type="submission" date="2025-09" db="UniProtKB">
        <authorList>
            <consortium name="Ensembl"/>
        </authorList>
    </citation>
    <scope>IDENTIFICATION</scope>
</reference>
<dbReference type="InterPro" id="IPR005983">
    <property type="entry name" value="K_chnl_volt-dep_bsu_KCNAB"/>
</dbReference>
<gene>
    <name evidence="19" type="primary">KCNAB1</name>
</gene>
<dbReference type="InterPro" id="IPR036812">
    <property type="entry name" value="NAD(P)_OxRdtase_dom_sf"/>
</dbReference>
<dbReference type="NCBIfam" id="TIGR01293">
    <property type="entry name" value="Kv_beta"/>
    <property type="match status" value="1"/>
</dbReference>
<dbReference type="AlphaFoldDB" id="A0AAX7SJD7"/>
<evidence type="ECO:0000256" key="7">
    <source>
        <dbReference type="ARBA" id="ARBA00022490"/>
    </source>
</evidence>